<sequence>MGLVLLAAPAAAQEAGERFELGSDLYLAGETATLDAEGRDDAFMAGARVTLQAEITGTAHMAGRFVEVTAPVGGSLYAAAQRITIEATIAEDALLAAQRIEVDAPVQGDLRVMGSEIEIDAPVGDTLMVAGEIVELDAPVTGDVALMANEARFGPEARIGGRLILYEEEPGALAVPERVVPADRIERRDFDGRVEGATRALSKPKAKAQKDSPAQEPISFLLGVLVVAVLGAALAVLAPATMASMRAHVLRAPGQGLMTGFVTVSALLGGTFVLGATVIGLIAAPFLLIGAVLACVAGYVVGAYALGAWGLSLFGGGMPDSNGDRAIAAAIGALSAGLIGLIPFLGWLFVLALCLTGAGAVTQRLFRPRLFAGD</sequence>
<reference evidence="3 4" key="1">
    <citation type="submission" date="2015-12" db="EMBL/GenBank/DDBJ databases">
        <authorList>
            <person name="Shamseldin A."/>
            <person name="Moawad H."/>
            <person name="Abd El-Rahim W.M."/>
            <person name="Sadowsky M.J."/>
        </authorList>
    </citation>
    <scope>NUCLEOTIDE SEQUENCE [LARGE SCALE GENOMIC DNA]</scope>
    <source>
        <strain evidence="3 4">SJ5A-1</strain>
    </source>
</reference>
<evidence type="ECO:0000313" key="4">
    <source>
        <dbReference type="Proteomes" id="UP000054396"/>
    </source>
</evidence>
<dbReference type="STRING" id="1685382.AVJ23_02315"/>
<feature type="transmembrane region" description="Helical" evidence="1">
    <location>
        <begin position="261"/>
        <end position="282"/>
    </location>
</feature>
<protein>
    <recommendedName>
        <fullName evidence="2">DUF8173 domain-containing protein</fullName>
    </recommendedName>
</protein>
<gene>
    <name evidence="3" type="ORF">AVJ23_02315</name>
</gene>
<feature type="transmembrane region" description="Helical" evidence="1">
    <location>
        <begin position="218"/>
        <end position="240"/>
    </location>
</feature>
<keyword evidence="4" id="KW-1185">Reference proteome</keyword>
<feature type="domain" description="DUF8173" evidence="2">
    <location>
        <begin position="208"/>
        <end position="364"/>
    </location>
</feature>
<comment type="caution">
    <text evidence="3">The sequence shown here is derived from an EMBL/GenBank/DDBJ whole genome shotgun (WGS) entry which is preliminary data.</text>
</comment>
<dbReference type="InterPro" id="IPR058486">
    <property type="entry name" value="DUF8173"/>
</dbReference>
<accession>A0A0W7WQK6</accession>
<evidence type="ECO:0000256" key="1">
    <source>
        <dbReference type="SAM" id="Phobius"/>
    </source>
</evidence>
<feature type="transmembrane region" description="Helical" evidence="1">
    <location>
        <begin position="326"/>
        <end position="342"/>
    </location>
</feature>
<feature type="transmembrane region" description="Helical" evidence="1">
    <location>
        <begin position="288"/>
        <end position="314"/>
    </location>
</feature>
<dbReference type="EMBL" id="LPXO01000001">
    <property type="protein sequence ID" value="KUF12848.1"/>
    <property type="molecule type" value="Genomic_DNA"/>
</dbReference>
<name>A0A0W7WQK6_9RHOB</name>
<dbReference type="OrthoDB" id="7846990at2"/>
<organism evidence="3 4">
    <name type="scientific">Pseudoponticoccus marisrubri</name>
    <dbReference type="NCBI Taxonomy" id="1685382"/>
    <lineage>
        <taxon>Bacteria</taxon>
        <taxon>Pseudomonadati</taxon>
        <taxon>Pseudomonadota</taxon>
        <taxon>Alphaproteobacteria</taxon>
        <taxon>Rhodobacterales</taxon>
        <taxon>Roseobacteraceae</taxon>
        <taxon>Pseudoponticoccus</taxon>
    </lineage>
</organism>
<dbReference type="Proteomes" id="UP000054396">
    <property type="component" value="Unassembled WGS sequence"/>
</dbReference>
<keyword evidence="1" id="KW-0812">Transmembrane</keyword>
<evidence type="ECO:0000259" key="2">
    <source>
        <dbReference type="Pfam" id="PF26514"/>
    </source>
</evidence>
<evidence type="ECO:0000313" key="3">
    <source>
        <dbReference type="EMBL" id="KUF12848.1"/>
    </source>
</evidence>
<keyword evidence="1" id="KW-1133">Transmembrane helix</keyword>
<dbReference type="AlphaFoldDB" id="A0A0W7WQK6"/>
<proteinExistence type="predicted"/>
<keyword evidence="1" id="KW-0472">Membrane</keyword>
<dbReference type="Pfam" id="PF26514">
    <property type="entry name" value="DUF8173"/>
    <property type="match status" value="1"/>
</dbReference>